<evidence type="ECO:0000313" key="2">
    <source>
        <dbReference type="Proteomes" id="UP000422232"/>
    </source>
</evidence>
<dbReference type="RefSeq" id="WP_051307302.1">
    <property type="nucleotide sequence ID" value="NZ_CP013773.1"/>
</dbReference>
<evidence type="ECO:0000313" key="1">
    <source>
        <dbReference type="EMBL" id="QGO07307.1"/>
    </source>
</evidence>
<name>A0A9Q6LM12_PISSA</name>
<dbReference type="InterPro" id="IPR019734">
    <property type="entry name" value="TPR_rpt"/>
</dbReference>
<sequence length="143" mass="15308">MKYFHYSILIISSVLLSACGGGINTQTNSMPASVGAVGGVSPTVLAEGPAAILKQQGQRQLAAGELNDANSSLERALRFAPQDAGVWYEFALVRKAQKRPAEAVQMLKKATVYAGGNKKLQEQIARLESELQPRQIIRAQPAS</sequence>
<accession>A0A9Q6LM12</accession>
<keyword evidence="2" id="KW-1185">Reference proteome</keyword>
<dbReference type="PROSITE" id="PS51257">
    <property type="entry name" value="PROKAR_LIPOPROTEIN"/>
    <property type="match status" value="1"/>
</dbReference>
<dbReference type="GeneID" id="66742176"/>
<dbReference type="Proteomes" id="UP000422232">
    <property type="component" value="Chromosome"/>
</dbReference>
<organism evidence="1 2">
    <name type="scientific">Piscirickettsia salmonis</name>
    <dbReference type="NCBI Taxonomy" id="1238"/>
    <lineage>
        <taxon>Bacteria</taxon>
        <taxon>Pseudomonadati</taxon>
        <taxon>Pseudomonadota</taxon>
        <taxon>Gammaproteobacteria</taxon>
        <taxon>Thiotrichales</taxon>
        <taxon>Piscirickettsiaceae</taxon>
        <taxon>Piscirickettsia</taxon>
    </lineage>
</organism>
<dbReference type="PROSITE" id="PS50005">
    <property type="entry name" value="TPR"/>
    <property type="match status" value="1"/>
</dbReference>
<gene>
    <name evidence="1" type="ORF">Psal009_03250</name>
</gene>
<proteinExistence type="predicted"/>
<dbReference type="Pfam" id="PF14559">
    <property type="entry name" value="TPR_19"/>
    <property type="match status" value="1"/>
</dbReference>
<dbReference type="Gene3D" id="1.25.40.10">
    <property type="entry name" value="Tetratricopeptide repeat domain"/>
    <property type="match status" value="1"/>
</dbReference>
<dbReference type="InterPro" id="IPR011990">
    <property type="entry name" value="TPR-like_helical_dom_sf"/>
</dbReference>
<protein>
    <submittedName>
        <fullName evidence="1">Poly-beta-1,6 N-acetyl-D-glucosamine export porin PgaA</fullName>
    </submittedName>
</protein>
<reference evidence="1 2" key="1">
    <citation type="submission" date="2019-04" db="EMBL/GenBank/DDBJ databases">
        <title>Complete genome sequencing of Piscirickettsia salmonis strain Psal-009.</title>
        <authorList>
            <person name="Schober I."/>
            <person name="Bunk B."/>
            <person name="Sproer C."/>
            <person name="Carril G.P."/>
            <person name="Riedel T."/>
            <person name="Flores-Herrera P.A."/>
            <person name="Nourdin-Galindo G."/>
            <person name="Marshall S.H."/>
            <person name="Overmann J."/>
        </authorList>
    </citation>
    <scope>NUCLEOTIDE SEQUENCE [LARGE SCALE GENOMIC DNA]</scope>
    <source>
        <strain evidence="1 2">Psal-009</strain>
    </source>
</reference>
<dbReference type="AlphaFoldDB" id="A0A9Q6LM12"/>
<dbReference type="SUPFAM" id="SSF48452">
    <property type="entry name" value="TPR-like"/>
    <property type="match status" value="1"/>
</dbReference>
<dbReference type="EMBL" id="CP038908">
    <property type="protein sequence ID" value="QGO07307.1"/>
    <property type="molecule type" value="Genomic_DNA"/>
</dbReference>